<name>A0AA87ZH46_FICCA</name>
<feature type="chain" id="PRO_5041681277" description="GDSL esterase/lipase 1-like" evidence="3">
    <location>
        <begin position="29"/>
        <end position="371"/>
    </location>
</feature>
<evidence type="ECO:0000313" key="4">
    <source>
        <dbReference type="EMBL" id="GMN36779.1"/>
    </source>
</evidence>
<organism evidence="4 5">
    <name type="scientific">Ficus carica</name>
    <name type="common">Common fig</name>
    <dbReference type="NCBI Taxonomy" id="3494"/>
    <lineage>
        <taxon>Eukaryota</taxon>
        <taxon>Viridiplantae</taxon>
        <taxon>Streptophyta</taxon>
        <taxon>Embryophyta</taxon>
        <taxon>Tracheophyta</taxon>
        <taxon>Spermatophyta</taxon>
        <taxon>Magnoliopsida</taxon>
        <taxon>eudicotyledons</taxon>
        <taxon>Gunneridae</taxon>
        <taxon>Pentapetalae</taxon>
        <taxon>rosids</taxon>
        <taxon>fabids</taxon>
        <taxon>Rosales</taxon>
        <taxon>Moraceae</taxon>
        <taxon>Ficeae</taxon>
        <taxon>Ficus</taxon>
    </lineage>
</organism>
<dbReference type="Proteomes" id="UP001187192">
    <property type="component" value="Unassembled WGS sequence"/>
</dbReference>
<dbReference type="GO" id="GO:0016298">
    <property type="term" value="F:lipase activity"/>
    <property type="evidence" value="ECO:0007669"/>
    <property type="project" value="TreeGrafter"/>
</dbReference>
<reference evidence="4" key="1">
    <citation type="submission" date="2023-07" db="EMBL/GenBank/DDBJ databases">
        <title>draft genome sequence of fig (Ficus carica).</title>
        <authorList>
            <person name="Takahashi T."/>
            <person name="Nishimura K."/>
        </authorList>
    </citation>
    <scope>NUCLEOTIDE SEQUENCE</scope>
</reference>
<comment type="similarity">
    <text evidence="1">Belongs to the 'GDSL' lipolytic enzyme family.</text>
</comment>
<gene>
    <name evidence="4" type="ORF">TIFTF001_006289</name>
</gene>
<dbReference type="InterPro" id="IPR035669">
    <property type="entry name" value="SGNH_plant_lipase-like"/>
</dbReference>
<sequence>MAIPVSSSGTFLSAVFLILLNTAILGAAHFWSPEKHAALFVFGDSLYDPGNNNYINTTTEYQANFWPYGETFFRFPIGRFSDGRLIPDFISEYAKLPLIPPYLKPGVRNYEYGVNFASGGAGALVQSHQGFVVDLETQLNYFKKVERKLRRKLGVGEAKELISSAVYLFSVGGNDYLSPFTFNSSFYDKYSKKEYVGMVLGNFTQVLEGIYKIGARKFGFLSLLPLGCLPGTKILQPGNTGACFKEVNLLMKLHNRAFPKALQAIQSQLKGFTYSKYGFYTSFSERLENPSKYGFKEANVGCCGTGLNRGVYSCGGKRAVKEFELCDDVSEYFFFDSFHPTEKAYRQLAKLMWSGNSDITEPFNLKTLFEL</sequence>
<dbReference type="InterPro" id="IPR044552">
    <property type="entry name" value="GLIP1-5/GLL25"/>
</dbReference>
<dbReference type="PANTHER" id="PTHR45966:SF1">
    <property type="entry name" value="GDSL ESTERASE_LIPASE 1-RELATED"/>
    <property type="match status" value="1"/>
</dbReference>
<proteinExistence type="inferred from homology"/>
<dbReference type="EMBL" id="BTGU01000006">
    <property type="protein sequence ID" value="GMN36779.1"/>
    <property type="molecule type" value="Genomic_DNA"/>
</dbReference>
<comment type="caution">
    <text evidence="4">The sequence shown here is derived from an EMBL/GenBank/DDBJ whole genome shotgun (WGS) entry which is preliminary data.</text>
</comment>
<accession>A0AA87ZH46</accession>
<keyword evidence="2 3" id="KW-0732">Signal</keyword>
<protein>
    <recommendedName>
        <fullName evidence="6">GDSL esterase/lipase 1-like</fullName>
    </recommendedName>
</protein>
<evidence type="ECO:0008006" key="6">
    <source>
        <dbReference type="Google" id="ProtNLM"/>
    </source>
</evidence>
<dbReference type="SUPFAM" id="SSF52266">
    <property type="entry name" value="SGNH hydrolase"/>
    <property type="match status" value="1"/>
</dbReference>
<dbReference type="InterPro" id="IPR036514">
    <property type="entry name" value="SGNH_hydro_sf"/>
</dbReference>
<evidence type="ECO:0000256" key="2">
    <source>
        <dbReference type="ARBA" id="ARBA00022729"/>
    </source>
</evidence>
<evidence type="ECO:0000256" key="3">
    <source>
        <dbReference type="SAM" id="SignalP"/>
    </source>
</evidence>
<dbReference type="Gene3D" id="3.40.50.1110">
    <property type="entry name" value="SGNH hydrolase"/>
    <property type="match status" value="1"/>
</dbReference>
<evidence type="ECO:0000256" key="1">
    <source>
        <dbReference type="ARBA" id="ARBA00008668"/>
    </source>
</evidence>
<dbReference type="CDD" id="cd01837">
    <property type="entry name" value="SGNH_plant_lipase_like"/>
    <property type="match status" value="1"/>
</dbReference>
<dbReference type="Pfam" id="PF00657">
    <property type="entry name" value="Lipase_GDSL"/>
    <property type="match status" value="1"/>
</dbReference>
<dbReference type="PANTHER" id="PTHR45966">
    <property type="entry name" value="GDSL-LIKE LIPASE/ACYLHYDROLASE"/>
    <property type="match status" value="1"/>
</dbReference>
<keyword evidence="5" id="KW-1185">Reference proteome</keyword>
<dbReference type="AlphaFoldDB" id="A0AA87ZH46"/>
<evidence type="ECO:0000313" key="5">
    <source>
        <dbReference type="Proteomes" id="UP001187192"/>
    </source>
</evidence>
<feature type="signal peptide" evidence="3">
    <location>
        <begin position="1"/>
        <end position="28"/>
    </location>
</feature>
<dbReference type="InterPro" id="IPR001087">
    <property type="entry name" value="GDSL"/>
</dbReference>